<sequence length="41" mass="4592">MDMLLALSNHNNTAVLMKKNSRVAMKSSLSRLSRCRSGNKQ</sequence>
<reference evidence="1 2" key="1">
    <citation type="submission" date="2018-01" db="EMBL/GenBank/DDBJ databases">
        <title>Bacillus asahii Genome sequencing and assembly.</title>
        <authorList>
            <person name="Jiang H."/>
            <person name="Feng Y."/>
            <person name="Zhao F."/>
            <person name="Lin X."/>
        </authorList>
    </citation>
    <scope>NUCLEOTIDE SEQUENCE [LARGE SCALE GENOMIC DNA]</scope>
    <source>
        <strain evidence="1 2">OM18</strain>
    </source>
</reference>
<dbReference type="AlphaFoldDB" id="A0A3Q9RMX8"/>
<accession>A0A3Q9RMX8</accession>
<proteinExistence type="predicted"/>
<name>A0A3Q9RMX8_9BACI</name>
<organism evidence="1 2">
    <name type="scientific">Peribacillus asahii</name>
    <dbReference type="NCBI Taxonomy" id="228899"/>
    <lineage>
        <taxon>Bacteria</taxon>
        <taxon>Bacillati</taxon>
        <taxon>Bacillota</taxon>
        <taxon>Bacilli</taxon>
        <taxon>Bacillales</taxon>
        <taxon>Bacillaceae</taxon>
        <taxon>Peribacillus</taxon>
    </lineage>
</organism>
<protein>
    <submittedName>
        <fullName evidence="1">Uncharacterized protein</fullName>
    </submittedName>
</protein>
<gene>
    <name evidence="1" type="ORF">BAOM_4890</name>
</gene>
<dbReference type="Proteomes" id="UP000283095">
    <property type="component" value="Chromosome"/>
</dbReference>
<dbReference type="KEGG" id="pasa:BAOM_4890"/>
<evidence type="ECO:0000313" key="1">
    <source>
        <dbReference type="EMBL" id="AZV45448.1"/>
    </source>
</evidence>
<dbReference type="EMBL" id="CP026095">
    <property type="protein sequence ID" value="AZV45448.1"/>
    <property type="molecule type" value="Genomic_DNA"/>
</dbReference>
<evidence type="ECO:0000313" key="2">
    <source>
        <dbReference type="Proteomes" id="UP000283095"/>
    </source>
</evidence>